<gene>
    <name evidence="2" type="ORF">SS1G_04389</name>
</gene>
<feature type="compositionally biased region" description="Polar residues" evidence="1">
    <location>
        <begin position="112"/>
        <end position="129"/>
    </location>
</feature>
<proteinExistence type="predicted"/>
<accession>A7EGE8</accession>
<dbReference type="InParanoid" id="A7EGE8"/>
<name>A7EGE8_SCLS1</name>
<evidence type="ECO:0000313" key="3">
    <source>
        <dbReference type="Proteomes" id="UP000001312"/>
    </source>
</evidence>
<dbReference type="RefSeq" id="XP_001594582.1">
    <property type="nucleotide sequence ID" value="XM_001594532.1"/>
</dbReference>
<dbReference type="EMBL" id="CH476625">
    <property type="protein sequence ID" value="EDO01914.1"/>
    <property type="molecule type" value="Genomic_DNA"/>
</dbReference>
<dbReference type="Proteomes" id="UP000001312">
    <property type="component" value="Unassembled WGS sequence"/>
</dbReference>
<dbReference type="AlphaFoldDB" id="A7EGE8"/>
<sequence length="173" mass="19490">MSVPATRYGSDPSVIRFNLNLDGMYRCQSNLVLPFLLVSDLSVELKRSYELRLPTSSDVRLPEVKRGYSSSTKCKIKYSTKLHLYLLHQESSIKHQAYNYKADEAPPQLSQTVQNQSSPQYRFKNSTHTVPGRAKPRAHAPQPHEYQKPRCGSQACIPLSILQPSASSSRILG</sequence>
<dbReference type="GeneID" id="5491183"/>
<dbReference type="HOGENOM" id="CLU_1548541_0_0_1"/>
<reference evidence="3" key="1">
    <citation type="journal article" date="2011" name="PLoS Genet.">
        <title>Genomic analysis of the necrotrophic fungal pathogens Sclerotinia sclerotiorum and Botrytis cinerea.</title>
        <authorList>
            <person name="Amselem J."/>
            <person name="Cuomo C.A."/>
            <person name="van Kan J.A."/>
            <person name="Viaud M."/>
            <person name="Benito E.P."/>
            <person name="Couloux A."/>
            <person name="Coutinho P.M."/>
            <person name="de Vries R.P."/>
            <person name="Dyer P.S."/>
            <person name="Fillinger S."/>
            <person name="Fournier E."/>
            <person name="Gout L."/>
            <person name="Hahn M."/>
            <person name="Kohn L."/>
            <person name="Lapalu N."/>
            <person name="Plummer K.M."/>
            <person name="Pradier J.M."/>
            <person name="Quevillon E."/>
            <person name="Sharon A."/>
            <person name="Simon A."/>
            <person name="ten Have A."/>
            <person name="Tudzynski B."/>
            <person name="Tudzynski P."/>
            <person name="Wincker P."/>
            <person name="Andrew M."/>
            <person name="Anthouard V."/>
            <person name="Beever R.E."/>
            <person name="Beffa R."/>
            <person name="Benoit I."/>
            <person name="Bouzid O."/>
            <person name="Brault B."/>
            <person name="Chen Z."/>
            <person name="Choquer M."/>
            <person name="Collemare J."/>
            <person name="Cotton P."/>
            <person name="Danchin E.G."/>
            <person name="Da Silva C."/>
            <person name="Gautier A."/>
            <person name="Giraud C."/>
            <person name="Giraud T."/>
            <person name="Gonzalez C."/>
            <person name="Grossetete S."/>
            <person name="Guldener U."/>
            <person name="Henrissat B."/>
            <person name="Howlett B.J."/>
            <person name="Kodira C."/>
            <person name="Kretschmer M."/>
            <person name="Lappartient A."/>
            <person name="Leroch M."/>
            <person name="Levis C."/>
            <person name="Mauceli E."/>
            <person name="Neuveglise C."/>
            <person name="Oeser B."/>
            <person name="Pearson M."/>
            <person name="Poulain J."/>
            <person name="Poussereau N."/>
            <person name="Quesneville H."/>
            <person name="Rascle C."/>
            <person name="Schumacher J."/>
            <person name="Segurens B."/>
            <person name="Sexton A."/>
            <person name="Silva E."/>
            <person name="Sirven C."/>
            <person name="Soanes D.M."/>
            <person name="Talbot N.J."/>
            <person name="Templeton M."/>
            <person name="Yandava C."/>
            <person name="Yarden O."/>
            <person name="Zeng Q."/>
            <person name="Rollins J.A."/>
            <person name="Lebrun M.H."/>
            <person name="Dickman M."/>
        </authorList>
    </citation>
    <scope>NUCLEOTIDE SEQUENCE [LARGE SCALE GENOMIC DNA]</scope>
    <source>
        <strain evidence="3">ATCC 18683 / 1980 / Ss-1</strain>
    </source>
</reference>
<organism evidence="2 3">
    <name type="scientific">Sclerotinia sclerotiorum (strain ATCC 18683 / 1980 / Ss-1)</name>
    <name type="common">White mold</name>
    <name type="synonym">Whetzelinia sclerotiorum</name>
    <dbReference type="NCBI Taxonomy" id="665079"/>
    <lineage>
        <taxon>Eukaryota</taxon>
        <taxon>Fungi</taxon>
        <taxon>Dikarya</taxon>
        <taxon>Ascomycota</taxon>
        <taxon>Pezizomycotina</taxon>
        <taxon>Leotiomycetes</taxon>
        <taxon>Helotiales</taxon>
        <taxon>Sclerotiniaceae</taxon>
        <taxon>Sclerotinia</taxon>
    </lineage>
</organism>
<keyword evidence="3" id="KW-1185">Reference proteome</keyword>
<evidence type="ECO:0000313" key="2">
    <source>
        <dbReference type="EMBL" id="EDO01914.1"/>
    </source>
</evidence>
<dbReference type="KEGG" id="ssl:SS1G_04389"/>
<evidence type="ECO:0000256" key="1">
    <source>
        <dbReference type="SAM" id="MobiDB-lite"/>
    </source>
</evidence>
<feature type="region of interest" description="Disordered" evidence="1">
    <location>
        <begin position="112"/>
        <end position="150"/>
    </location>
</feature>
<protein>
    <submittedName>
        <fullName evidence="2">Uncharacterized protein</fullName>
    </submittedName>
</protein>